<sequence length="187" mass="20143">MDLAFTWTSGNTTDGFADDLSLTIGANLPAPKLTAPASKVPGFDHVFVVYLENQDFGDNHRQQRQGPLHQQPAGLRHTSLTQSYATTHPSDPNYVALAGGGPLRPVRQQQHPASTPRTSATTPSTPAGKTWKAYTESANGNCDTSSHGDYWADQLPFNSFANMRDDTSPDSYCAQLRAAADPDVLPT</sequence>
<dbReference type="RefSeq" id="WP_253805010.1">
    <property type="nucleotide sequence ID" value="NZ_JAMZDX010000009.1"/>
</dbReference>
<dbReference type="Proteomes" id="UP001206483">
    <property type="component" value="Unassembled WGS sequence"/>
</dbReference>
<keyword evidence="3" id="KW-1185">Reference proteome</keyword>
<evidence type="ECO:0000256" key="1">
    <source>
        <dbReference type="SAM" id="MobiDB-lite"/>
    </source>
</evidence>
<feature type="compositionally biased region" description="Low complexity" evidence="1">
    <location>
        <begin position="112"/>
        <end position="127"/>
    </location>
</feature>
<evidence type="ECO:0000313" key="2">
    <source>
        <dbReference type="EMBL" id="MCP2314662.1"/>
    </source>
</evidence>
<name>A0ABT1JB31_9ACTN</name>
<evidence type="ECO:0008006" key="4">
    <source>
        <dbReference type="Google" id="ProtNLM"/>
    </source>
</evidence>
<evidence type="ECO:0000313" key="3">
    <source>
        <dbReference type="Proteomes" id="UP001206483"/>
    </source>
</evidence>
<feature type="region of interest" description="Disordered" evidence="1">
    <location>
        <begin position="97"/>
        <end position="129"/>
    </location>
</feature>
<accession>A0ABT1JB31</accession>
<comment type="caution">
    <text evidence="2">The sequence shown here is derived from an EMBL/GenBank/DDBJ whole genome shotgun (WGS) entry which is preliminary data.</text>
</comment>
<protein>
    <recommendedName>
        <fullName evidence="4">Phosphoesterase family protein</fullName>
    </recommendedName>
</protein>
<proteinExistence type="predicted"/>
<gene>
    <name evidence="2" type="ORF">FHR36_007863</name>
</gene>
<dbReference type="EMBL" id="JAMZDX010000009">
    <property type="protein sequence ID" value="MCP2314662.1"/>
    <property type="molecule type" value="Genomic_DNA"/>
</dbReference>
<reference evidence="2 3" key="1">
    <citation type="submission" date="2022-06" db="EMBL/GenBank/DDBJ databases">
        <title>Sequencing the genomes of 1000 actinobacteria strains.</title>
        <authorList>
            <person name="Klenk H.-P."/>
        </authorList>
    </citation>
    <scope>NUCLEOTIDE SEQUENCE [LARGE SCALE GENOMIC DNA]</scope>
    <source>
        <strain evidence="2 3">DSM 41656</strain>
    </source>
</reference>
<organism evidence="2 3">
    <name type="scientific">Kitasatospora paracochleata</name>
    <dbReference type="NCBI Taxonomy" id="58354"/>
    <lineage>
        <taxon>Bacteria</taxon>
        <taxon>Bacillati</taxon>
        <taxon>Actinomycetota</taxon>
        <taxon>Actinomycetes</taxon>
        <taxon>Kitasatosporales</taxon>
        <taxon>Streptomycetaceae</taxon>
        <taxon>Kitasatospora</taxon>
    </lineage>
</organism>